<dbReference type="STRING" id="1121097.GCA_000428125_03094"/>
<dbReference type="PROSITE" id="PS51257">
    <property type="entry name" value="PROKAR_LIPOPROTEIN"/>
    <property type="match status" value="1"/>
</dbReference>
<protein>
    <submittedName>
        <fullName evidence="1">Uncharacterized protein</fullName>
    </submittedName>
</protein>
<dbReference type="EMBL" id="BAJS01000038">
    <property type="protein sequence ID" value="GAK38119.1"/>
    <property type="molecule type" value="Genomic_DNA"/>
</dbReference>
<dbReference type="Proteomes" id="UP000027601">
    <property type="component" value="Unassembled WGS sequence"/>
</dbReference>
<gene>
    <name evidence="1" type="ORF">JCM15093_3422</name>
</gene>
<dbReference type="AlphaFoldDB" id="A0A069DCR8"/>
<organism evidence="1 2">
    <name type="scientific">Bacteroides graminisolvens DSM 19988 = JCM 15093</name>
    <dbReference type="NCBI Taxonomy" id="1121097"/>
    <lineage>
        <taxon>Bacteria</taxon>
        <taxon>Pseudomonadati</taxon>
        <taxon>Bacteroidota</taxon>
        <taxon>Bacteroidia</taxon>
        <taxon>Bacteroidales</taxon>
        <taxon>Bacteroidaceae</taxon>
        <taxon>Bacteroides</taxon>
    </lineage>
</organism>
<name>A0A069DCR8_9BACE</name>
<keyword evidence="2" id="KW-1185">Reference proteome</keyword>
<sequence>MKILSLFLILLFVLSCFSCMNKRERYLKNAIKWDAEICPLIYSGNSEIILVCVSAQYLIDKLSEDFKLNNPEEYLYMQMKNGSPINVSREYYDEALEYYRIHADLVMDSIYKKNGVSGLIKKYFKIGLTESDTDKTLILWNEEERFPLVGKKPYPAFGQNTNRDYLIYLLSKHNIYFNSIEIDHISMIILSEELSDMSEAQFDN</sequence>
<evidence type="ECO:0000313" key="2">
    <source>
        <dbReference type="Proteomes" id="UP000027601"/>
    </source>
</evidence>
<proteinExistence type="predicted"/>
<reference evidence="1 2" key="1">
    <citation type="journal article" date="2015" name="Microbes Environ.">
        <title>Distribution and evolution of nitrogen fixation genes in the phylum bacteroidetes.</title>
        <authorList>
            <person name="Inoue J."/>
            <person name="Oshima K."/>
            <person name="Suda W."/>
            <person name="Sakamoto M."/>
            <person name="Iino T."/>
            <person name="Noda S."/>
            <person name="Hongoh Y."/>
            <person name="Hattori M."/>
            <person name="Ohkuma M."/>
        </authorList>
    </citation>
    <scope>NUCLEOTIDE SEQUENCE [LARGE SCALE GENOMIC DNA]</scope>
    <source>
        <strain evidence="1 2">JCM 15093</strain>
    </source>
</reference>
<evidence type="ECO:0000313" key="1">
    <source>
        <dbReference type="EMBL" id="GAK38119.1"/>
    </source>
</evidence>
<comment type="caution">
    <text evidence="1">The sequence shown here is derived from an EMBL/GenBank/DDBJ whole genome shotgun (WGS) entry which is preliminary data.</text>
</comment>
<accession>A0A069DCR8</accession>